<sequence>MSNIDNVTNWNASPCHILSVRTPSQQTSDKDYAKFIFIHYDNHGHLGVTLTDPGLVDLNSVKAHCIPVEVTPPIVPMSTSFIANHKGISIDKNRKLAACPPDLSHDVLRPGKRTEEASEHPTSTTRSGWPFLSVLEAQQLFEESLLIPLPPSPPPTIESTIDLDTLKSLISSTLDKKLKKFQPTQPQPPPASLPTQPPFVGPLSNAAASGELPSQSLLSYFPEVEPATITSIINHEFRANDLYKLDSQYKDKTERQVLSLKGKTLKLTTNNSTFKDYKSLNAIATPLMVYFSIILMHAGATGQVTVMALDFFHYTAHLTKIASEYEWTAMVAYHMAFFNKCR</sequence>
<evidence type="ECO:0000256" key="1">
    <source>
        <dbReference type="SAM" id="MobiDB-lite"/>
    </source>
</evidence>
<evidence type="ECO:0000313" key="3">
    <source>
        <dbReference type="Proteomes" id="UP001465976"/>
    </source>
</evidence>
<evidence type="ECO:0000313" key="2">
    <source>
        <dbReference type="EMBL" id="KAL0572164.1"/>
    </source>
</evidence>
<gene>
    <name evidence="2" type="ORF">V5O48_009799</name>
</gene>
<name>A0ABR3FAB2_9AGAR</name>
<feature type="region of interest" description="Disordered" evidence="1">
    <location>
        <begin position="102"/>
        <end position="126"/>
    </location>
</feature>
<dbReference type="EMBL" id="JBAHYK010000662">
    <property type="protein sequence ID" value="KAL0572164.1"/>
    <property type="molecule type" value="Genomic_DNA"/>
</dbReference>
<organism evidence="2 3">
    <name type="scientific">Marasmius crinis-equi</name>
    <dbReference type="NCBI Taxonomy" id="585013"/>
    <lineage>
        <taxon>Eukaryota</taxon>
        <taxon>Fungi</taxon>
        <taxon>Dikarya</taxon>
        <taxon>Basidiomycota</taxon>
        <taxon>Agaricomycotina</taxon>
        <taxon>Agaricomycetes</taxon>
        <taxon>Agaricomycetidae</taxon>
        <taxon>Agaricales</taxon>
        <taxon>Marasmiineae</taxon>
        <taxon>Marasmiaceae</taxon>
        <taxon>Marasmius</taxon>
    </lineage>
</organism>
<accession>A0ABR3FAB2</accession>
<proteinExistence type="predicted"/>
<dbReference type="Proteomes" id="UP001465976">
    <property type="component" value="Unassembled WGS sequence"/>
</dbReference>
<reference evidence="2 3" key="1">
    <citation type="submission" date="2024-02" db="EMBL/GenBank/DDBJ databases">
        <title>A draft genome for the cacao thread blight pathogen Marasmius crinis-equi.</title>
        <authorList>
            <person name="Cohen S.P."/>
            <person name="Baruah I.K."/>
            <person name="Amoako-Attah I."/>
            <person name="Bukari Y."/>
            <person name="Meinhardt L.W."/>
            <person name="Bailey B.A."/>
        </authorList>
    </citation>
    <scope>NUCLEOTIDE SEQUENCE [LARGE SCALE GENOMIC DNA]</scope>
    <source>
        <strain evidence="2 3">GH-76</strain>
    </source>
</reference>
<comment type="caution">
    <text evidence="2">The sequence shown here is derived from an EMBL/GenBank/DDBJ whole genome shotgun (WGS) entry which is preliminary data.</text>
</comment>
<keyword evidence="3" id="KW-1185">Reference proteome</keyword>
<feature type="compositionally biased region" description="Basic and acidic residues" evidence="1">
    <location>
        <begin position="103"/>
        <end position="119"/>
    </location>
</feature>
<protein>
    <submittedName>
        <fullName evidence="2">Uncharacterized protein</fullName>
    </submittedName>
</protein>